<reference evidence="2 3" key="1">
    <citation type="submission" date="2024-03" db="EMBL/GenBank/DDBJ databases">
        <title>Novel species of the genus Variovorax.</title>
        <authorList>
            <person name="Liu Q."/>
            <person name="Xin Y.-H."/>
        </authorList>
    </citation>
    <scope>NUCLEOTIDE SEQUENCE [LARGE SCALE GENOMIC DNA]</scope>
    <source>
        <strain evidence="2 3">KACC 18900</strain>
    </source>
</reference>
<dbReference type="EMBL" id="JBBKZT010000015">
    <property type="protein sequence ID" value="MEJ8850461.1"/>
    <property type="molecule type" value="Genomic_DNA"/>
</dbReference>
<evidence type="ECO:0000313" key="2">
    <source>
        <dbReference type="EMBL" id="MEJ8850461.1"/>
    </source>
</evidence>
<proteinExistence type="predicted"/>
<dbReference type="InterPro" id="IPR009739">
    <property type="entry name" value="LprI-like_N"/>
</dbReference>
<evidence type="ECO:0000313" key="3">
    <source>
        <dbReference type="Proteomes" id="UP001385892"/>
    </source>
</evidence>
<organism evidence="2 3">
    <name type="scientific">Variovorax rhizosphaerae</name>
    <dbReference type="NCBI Taxonomy" id="1836200"/>
    <lineage>
        <taxon>Bacteria</taxon>
        <taxon>Pseudomonadati</taxon>
        <taxon>Pseudomonadota</taxon>
        <taxon>Betaproteobacteria</taxon>
        <taxon>Burkholderiales</taxon>
        <taxon>Comamonadaceae</taxon>
        <taxon>Variovorax</taxon>
    </lineage>
</organism>
<name>A0ABU8WSE5_9BURK</name>
<keyword evidence="3" id="KW-1185">Reference proteome</keyword>
<sequence>MKSTLETQVKEWASVAGGGMCNKISNFKTIRFEAGKASRNSAEELPSPVDAGYGEYSYDCYIEGIGTRSGQTAAAFLLAHNGKLSGWIGDEGRAKASAQWSRFVSDGAHATKPAAVSSPEPAPTVVATPAQVDAPSIAKAPVASEVAPQTVSQRSAAEEKVAAPLDSIVRSEPSQASPSFPCDGKLTKHESMICSSPALAAADSELARAYGRALAQASNPEELRAEQRTWRRRRDLCGDAACIEESYSLRIGALRSM</sequence>
<dbReference type="PANTHER" id="PTHR37549">
    <property type="entry name" value="LIPOPROTEIN LPRI"/>
    <property type="match status" value="1"/>
</dbReference>
<evidence type="ECO:0000259" key="1">
    <source>
        <dbReference type="Pfam" id="PF07007"/>
    </source>
</evidence>
<comment type="caution">
    <text evidence="2">The sequence shown here is derived from an EMBL/GenBank/DDBJ whole genome shotgun (WGS) entry which is preliminary data.</text>
</comment>
<gene>
    <name evidence="2" type="ORF">WKW82_27745</name>
</gene>
<accession>A0ABU8WSE5</accession>
<dbReference type="InterPro" id="IPR052755">
    <property type="entry name" value="Lysozyme_Inhibitor_LprI"/>
</dbReference>
<dbReference type="PANTHER" id="PTHR37549:SF1">
    <property type="entry name" value="LIPOPROTEIN LPRI"/>
    <property type="match status" value="1"/>
</dbReference>
<feature type="domain" description="Lysozyme inhibitor LprI-like N-terminal" evidence="1">
    <location>
        <begin position="182"/>
        <end position="237"/>
    </location>
</feature>
<dbReference type="Proteomes" id="UP001385892">
    <property type="component" value="Unassembled WGS sequence"/>
</dbReference>
<dbReference type="RefSeq" id="WP_340345810.1">
    <property type="nucleotide sequence ID" value="NZ_JBBKZT010000015.1"/>
</dbReference>
<protein>
    <submittedName>
        <fullName evidence="2">Lysozyme inhibitor LprI family protein</fullName>
    </submittedName>
</protein>
<dbReference type="Gene3D" id="1.20.1270.180">
    <property type="match status" value="1"/>
</dbReference>
<dbReference type="Pfam" id="PF07007">
    <property type="entry name" value="LprI"/>
    <property type="match status" value="1"/>
</dbReference>